<sequence>MILSYIFLKRGIPMNYTISRHSAYCYTVNRYINYEFSMYVANGNIEFTATCTGIDNKCMGCPVLMYNEKYPPQSKDRLPAR</sequence>
<dbReference type="Proteomes" id="UP000275076">
    <property type="component" value="Unassembled WGS sequence"/>
</dbReference>
<reference evidence="1 2" key="1">
    <citation type="submission" date="2018-10" db="EMBL/GenBank/DDBJ databases">
        <title>Draft genome sequence of Bacillus salarius IM0101, isolated from a hypersaline soil in Inner Mongolia, China.</title>
        <authorList>
            <person name="Yamprayoonswat W."/>
            <person name="Boonvisut S."/>
            <person name="Jumpathong W."/>
            <person name="Sittihan S."/>
            <person name="Ruangsuj P."/>
            <person name="Wanthongcharoen S."/>
            <person name="Thongpramul N."/>
            <person name="Pimmason S."/>
            <person name="Yu B."/>
            <person name="Yasawong M."/>
        </authorList>
    </citation>
    <scope>NUCLEOTIDE SEQUENCE [LARGE SCALE GENOMIC DNA]</scope>
    <source>
        <strain evidence="1 2">IM0101</strain>
    </source>
</reference>
<keyword evidence="2" id="KW-1185">Reference proteome</keyword>
<dbReference type="EMBL" id="RBVX01000001">
    <property type="protein sequence ID" value="RSL35283.1"/>
    <property type="molecule type" value="Genomic_DNA"/>
</dbReference>
<evidence type="ECO:0000313" key="1">
    <source>
        <dbReference type="EMBL" id="RSL35283.1"/>
    </source>
</evidence>
<gene>
    <name evidence="1" type="ORF">D7Z54_01585</name>
</gene>
<evidence type="ECO:0000313" key="2">
    <source>
        <dbReference type="Proteomes" id="UP000275076"/>
    </source>
</evidence>
<dbReference type="AlphaFoldDB" id="A0A428NA70"/>
<organism evidence="1 2">
    <name type="scientific">Salibacterium salarium</name>
    <dbReference type="NCBI Taxonomy" id="284579"/>
    <lineage>
        <taxon>Bacteria</taxon>
        <taxon>Bacillati</taxon>
        <taxon>Bacillota</taxon>
        <taxon>Bacilli</taxon>
        <taxon>Bacillales</taxon>
        <taxon>Bacillaceae</taxon>
    </lineage>
</organism>
<comment type="caution">
    <text evidence="1">The sequence shown here is derived from an EMBL/GenBank/DDBJ whole genome shotgun (WGS) entry which is preliminary data.</text>
</comment>
<protein>
    <submittedName>
        <fullName evidence="1">Uncharacterized protein</fullName>
    </submittedName>
</protein>
<name>A0A428NA70_9BACI</name>
<proteinExistence type="predicted"/>
<accession>A0A428NA70</accession>